<evidence type="ECO:0000256" key="5">
    <source>
        <dbReference type="ARBA" id="ARBA00023049"/>
    </source>
</evidence>
<dbReference type="AlphaFoldDB" id="A0A0R2MS08"/>
<dbReference type="PANTHER" id="PTHR11804">
    <property type="entry name" value="PROTEASE M3 THIMET OLIGOPEPTIDASE-RELATED"/>
    <property type="match status" value="1"/>
</dbReference>
<dbReference type="GO" id="GO:0046872">
    <property type="term" value="F:metal ion binding"/>
    <property type="evidence" value="ECO:0007669"/>
    <property type="project" value="UniProtKB-UniRule"/>
</dbReference>
<feature type="domain" description="Peptidase M3A/M3B catalytic" evidence="7">
    <location>
        <begin position="206"/>
        <end position="586"/>
    </location>
</feature>
<dbReference type="EC" id="3.4.24.-" evidence="6"/>
<evidence type="ECO:0000313" key="9">
    <source>
        <dbReference type="EMBL" id="KRO16358.1"/>
    </source>
</evidence>
<evidence type="ECO:0000256" key="6">
    <source>
        <dbReference type="RuleBase" id="RU368091"/>
    </source>
</evidence>
<dbReference type="InterPro" id="IPR045090">
    <property type="entry name" value="Pept_M3A_M3B"/>
</dbReference>
<dbReference type="NCBIfam" id="TIGR00181">
    <property type="entry name" value="pepF"/>
    <property type="match status" value="1"/>
</dbReference>
<feature type="domain" description="Oligopeptidase F N-terminal" evidence="8">
    <location>
        <begin position="117"/>
        <end position="185"/>
    </location>
</feature>
<dbReference type="EMBL" id="JQCE01000038">
    <property type="protein sequence ID" value="KRO16358.1"/>
    <property type="molecule type" value="Genomic_DNA"/>
</dbReference>
<keyword evidence="3 6" id="KW-0378">Hydrolase</keyword>
<dbReference type="Gene3D" id="1.10.1370.20">
    <property type="entry name" value="Oligoendopeptidase f, C-terminal domain"/>
    <property type="match status" value="1"/>
</dbReference>
<dbReference type="Pfam" id="PF01432">
    <property type="entry name" value="Peptidase_M3"/>
    <property type="match status" value="1"/>
</dbReference>
<dbReference type="InterPro" id="IPR004438">
    <property type="entry name" value="Peptidase_M3B"/>
</dbReference>
<keyword evidence="10" id="KW-1185">Reference proteome</keyword>
<keyword evidence="5 6" id="KW-0482">Metalloprotease</keyword>
<reference evidence="9 10" key="1">
    <citation type="journal article" date="2015" name="Genome Announc.">
        <title>Expanding the biotechnology potential of lactobacilli through comparative genomics of 213 strains and associated genera.</title>
        <authorList>
            <person name="Sun Z."/>
            <person name="Harris H.M."/>
            <person name="McCann A."/>
            <person name="Guo C."/>
            <person name="Argimon S."/>
            <person name="Zhang W."/>
            <person name="Yang X."/>
            <person name="Jeffery I.B."/>
            <person name="Cooney J.C."/>
            <person name="Kagawa T.F."/>
            <person name="Liu W."/>
            <person name="Song Y."/>
            <person name="Salvetti E."/>
            <person name="Wrobel A."/>
            <person name="Rasinkangas P."/>
            <person name="Parkhill J."/>
            <person name="Rea M.C."/>
            <person name="O'Sullivan O."/>
            <person name="Ritari J."/>
            <person name="Douillard F.P."/>
            <person name="Paul Ross R."/>
            <person name="Yang R."/>
            <person name="Briner A.E."/>
            <person name="Felis G.E."/>
            <person name="de Vos W.M."/>
            <person name="Barrangou R."/>
            <person name="Klaenhammer T.R."/>
            <person name="Caufield P.W."/>
            <person name="Cui Y."/>
            <person name="Zhang H."/>
            <person name="O'Toole P.W."/>
        </authorList>
    </citation>
    <scope>NUCLEOTIDE SEQUENCE [LARGE SCALE GENOMIC DNA]</scope>
    <source>
        <strain evidence="9 10">DSM 24301</strain>
    </source>
</reference>
<dbReference type="Gene3D" id="1.10.287.830">
    <property type="entry name" value="putative peptidase helix hairpin domain like"/>
    <property type="match status" value="1"/>
</dbReference>
<dbReference type="InterPro" id="IPR013647">
    <property type="entry name" value="OligopepF_N_dom"/>
</dbReference>
<dbReference type="GO" id="GO:0006518">
    <property type="term" value="P:peptide metabolic process"/>
    <property type="evidence" value="ECO:0007669"/>
    <property type="project" value="TreeGrafter"/>
</dbReference>
<dbReference type="PATRIC" id="fig|1293598.4.peg.1202"/>
<name>A0A0R2MS08_9LACO</name>
<comment type="caution">
    <text evidence="9">The sequence shown here is derived from an EMBL/GenBank/DDBJ whole genome shotgun (WGS) entry which is preliminary data.</text>
</comment>
<evidence type="ECO:0000256" key="2">
    <source>
        <dbReference type="ARBA" id="ARBA00022723"/>
    </source>
</evidence>
<evidence type="ECO:0000256" key="4">
    <source>
        <dbReference type="ARBA" id="ARBA00022833"/>
    </source>
</evidence>
<dbReference type="CDD" id="cd09608">
    <property type="entry name" value="M3B_PepF"/>
    <property type="match status" value="1"/>
</dbReference>
<keyword evidence="4 6" id="KW-0862">Zinc</keyword>
<dbReference type="InterPro" id="IPR001567">
    <property type="entry name" value="Pept_M3A_M3B_dom"/>
</dbReference>
<comment type="cofactor">
    <cofactor evidence="6">
        <name>Zn(2+)</name>
        <dbReference type="ChEBI" id="CHEBI:29105"/>
    </cofactor>
    <text evidence="6">Binds 1 zinc ion.</text>
</comment>
<evidence type="ECO:0000313" key="10">
    <source>
        <dbReference type="Proteomes" id="UP000050969"/>
    </source>
</evidence>
<keyword evidence="2 6" id="KW-0479">Metal-binding</keyword>
<dbReference type="Pfam" id="PF08439">
    <property type="entry name" value="Peptidase_M3_N"/>
    <property type="match status" value="1"/>
</dbReference>
<dbReference type="STRING" id="1293598.IV56_GL001139"/>
<dbReference type="Gene3D" id="1.20.140.70">
    <property type="entry name" value="Oligopeptidase f, N-terminal domain"/>
    <property type="match status" value="1"/>
</dbReference>
<proteinExistence type="inferred from homology"/>
<protein>
    <recommendedName>
        <fullName evidence="6">Oligopeptidase F</fullName>
        <ecNumber evidence="6">3.4.24.-</ecNumber>
    </recommendedName>
</protein>
<evidence type="ECO:0000256" key="1">
    <source>
        <dbReference type="ARBA" id="ARBA00022670"/>
    </source>
</evidence>
<dbReference type="InterPro" id="IPR042088">
    <property type="entry name" value="OligoPept_F_C"/>
</dbReference>
<accession>A0A0R2MS08</accession>
<organism evidence="9 10">
    <name type="scientific">Lacticaseibacillus saniviri JCM 17471 = DSM 24301</name>
    <dbReference type="NCBI Taxonomy" id="1293598"/>
    <lineage>
        <taxon>Bacteria</taxon>
        <taxon>Bacillati</taxon>
        <taxon>Bacillota</taxon>
        <taxon>Bacilli</taxon>
        <taxon>Lactobacillales</taxon>
        <taxon>Lactobacillaceae</taxon>
        <taxon>Lacticaseibacillus</taxon>
    </lineage>
</organism>
<comment type="similarity">
    <text evidence="6">Belongs to the peptidase M3B family.</text>
</comment>
<comment type="function">
    <text evidence="6">Has oligopeptidase activity and degrades a variety of small bioactive peptides.</text>
</comment>
<evidence type="ECO:0000259" key="7">
    <source>
        <dbReference type="Pfam" id="PF01432"/>
    </source>
</evidence>
<keyword evidence="1 6" id="KW-0645">Protease</keyword>
<evidence type="ECO:0000256" key="3">
    <source>
        <dbReference type="ARBA" id="ARBA00022801"/>
    </source>
</evidence>
<dbReference type="GO" id="GO:0006508">
    <property type="term" value="P:proteolysis"/>
    <property type="evidence" value="ECO:0007669"/>
    <property type="project" value="UniProtKB-KW"/>
</dbReference>
<sequence length="605" mass="68193">MYAMQQLPLRNEVPEPLTWDLTTIFASDQDWEQALNHVKALGQGLMPLQGTLSESPEALAQGITQILAAFRELERVYVYASLKSDQDTADAHYQSYAAKAESLAATISSQAAFMEPEILAIDPAVLNDWLKNPLLVPFAHFITSMISKRDHILSANEEALLSAASDALNASRSTFNVLNNSDIEFGFVEDEDGQAVQLSNGLYGQLIRSTNRAVRQEAFESLYATYGALKNTFATTLAGEIKRHNFLASAHHYDSAQLAALDQNHIPESVYSTLVEQVNAHLPLLHRYVALRKRLLQVDDLHMYDMYTPLTGKPALSYTYEEAQATGKEALSVLGPDYLSHVEEIFDNRYIDVVENKGKRSGAYSGGAYDTNPFILLNWHDSVDELYTLVHETGHSVHSWYTRHNQPYVYGDYPIFVAEIASTTNENLLTAHLLDTQTDPAVRAYILNYYLDGFKGTVFRQTQFAEFEHWIHQQDQEQQPLTAETLSNYYGDLNARYYGPQVARDPEIALEWARIPHFYMNYYVYQYATGFAAASTLAEKILSDDDSATEKYINYLKSGSSEYAIDTMKLAGVDMTKPDYLEAAFAVFEARLDELESLLETNFDK</sequence>
<dbReference type="PANTHER" id="PTHR11804:SF84">
    <property type="entry name" value="SACCHAROLYSIN"/>
    <property type="match status" value="1"/>
</dbReference>
<dbReference type="GO" id="GO:0004222">
    <property type="term" value="F:metalloendopeptidase activity"/>
    <property type="evidence" value="ECO:0007669"/>
    <property type="project" value="UniProtKB-UniRule"/>
</dbReference>
<dbReference type="SUPFAM" id="SSF55486">
    <property type="entry name" value="Metalloproteases ('zincins'), catalytic domain"/>
    <property type="match status" value="1"/>
</dbReference>
<dbReference type="Proteomes" id="UP000050969">
    <property type="component" value="Unassembled WGS sequence"/>
</dbReference>
<evidence type="ECO:0000259" key="8">
    <source>
        <dbReference type="Pfam" id="PF08439"/>
    </source>
</evidence>
<gene>
    <name evidence="9" type="ORF">IV56_GL001139</name>
</gene>